<comment type="caution">
    <text evidence="1">The sequence shown here is derived from an EMBL/GenBank/DDBJ whole genome shotgun (WGS) entry which is preliminary data.</text>
</comment>
<dbReference type="EMBL" id="JACXVP010000007">
    <property type="protein sequence ID" value="KAG5593737.1"/>
    <property type="molecule type" value="Genomic_DNA"/>
</dbReference>
<accession>A0A9J5XZY1</accession>
<reference evidence="1 2" key="1">
    <citation type="submission" date="2020-09" db="EMBL/GenBank/DDBJ databases">
        <title>De no assembly of potato wild relative species, Solanum commersonii.</title>
        <authorList>
            <person name="Cho K."/>
        </authorList>
    </citation>
    <scope>NUCLEOTIDE SEQUENCE [LARGE SCALE GENOMIC DNA]</scope>
    <source>
        <strain evidence="1">LZ3.2</strain>
        <tissue evidence="1">Leaf</tissue>
    </source>
</reference>
<dbReference type="Proteomes" id="UP000824120">
    <property type="component" value="Chromosome 7"/>
</dbReference>
<proteinExistence type="predicted"/>
<name>A0A9J5XZY1_SOLCO</name>
<sequence length="98" mass="11346">MAVVLDFGPFFDELRVGGGWYSTCSKEDVGGSRARRSVRSMNGGTATERPRAMSDHVLMKWRDERPSDNVWNTPPPRAIPPHLKRVTYKYFLHYQYIK</sequence>
<protein>
    <submittedName>
        <fullName evidence="1">Uncharacterized protein</fullName>
    </submittedName>
</protein>
<evidence type="ECO:0000313" key="2">
    <source>
        <dbReference type="Proteomes" id="UP000824120"/>
    </source>
</evidence>
<gene>
    <name evidence="1" type="ORF">H5410_034969</name>
</gene>
<keyword evidence="2" id="KW-1185">Reference proteome</keyword>
<organism evidence="1 2">
    <name type="scientific">Solanum commersonii</name>
    <name type="common">Commerson's wild potato</name>
    <name type="synonym">Commerson's nightshade</name>
    <dbReference type="NCBI Taxonomy" id="4109"/>
    <lineage>
        <taxon>Eukaryota</taxon>
        <taxon>Viridiplantae</taxon>
        <taxon>Streptophyta</taxon>
        <taxon>Embryophyta</taxon>
        <taxon>Tracheophyta</taxon>
        <taxon>Spermatophyta</taxon>
        <taxon>Magnoliopsida</taxon>
        <taxon>eudicotyledons</taxon>
        <taxon>Gunneridae</taxon>
        <taxon>Pentapetalae</taxon>
        <taxon>asterids</taxon>
        <taxon>lamiids</taxon>
        <taxon>Solanales</taxon>
        <taxon>Solanaceae</taxon>
        <taxon>Solanoideae</taxon>
        <taxon>Solaneae</taxon>
        <taxon>Solanum</taxon>
    </lineage>
</organism>
<evidence type="ECO:0000313" key="1">
    <source>
        <dbReference type="EMBL" id="KAG5593737.1"/>
    </source>
</evidence>
<dbReference type="AlphaFoldDB" id="A0A9J5XZY1"/>